<dbReference type="Gene3D" id="3.30.530.20">
    <property type="match status" value="1"/>
</dbReference>
<dbReference type="Pfam" id="PF08327">
    <property type="entry name" value="AHSA1"/>
    <property type="match status" value="1"/>
</dbReference>
<evidence type="ECO:0000313" key="3">
    <source>
        <dbReference type="EMBL" id="NDL58070.1"/>
    </source>
</evidence>
<comment type="similarity">
    <text evidence="1">Belongs to the AHA1 family.</text>
</comment>
<accession>A0A7K3M4B4</accession>
<proteinExistence type="inferred from homology"/>
<organism evidence="3 4">
    <name type="scientific">Phytoactinopolyspora mesophila</name>
    <dbReference type="NCBI Taxonomy" id="2650750"/>
    <lineage>
        <taxon>Bacteria</taxon>
        <taxon>Bacillati</taxon>
        <taxon>Actinomycetota</taxon>
        <taxon>Actinomycetes</taxon>
        <taxon>Jiangellales</taxon>
        <taxon>Jiangellaceae</taxon>
        <taxon>Phytoactinopolyspora</taxon>
    </lineage>
</organism>
<evidence type="ECO:0000256" key="1">
    <source>
        <dbReference type="ARBA" id="ARBA00006817"/>
    </source>
</evidence>
<gene>
    <name evidence="3" type="ORF">F7O44_13405</name>
</gene>
<feature type="domain" description="Activator of Hsp90 ATPase homologue 1/2-like C-terminal" evidence="2">
    <location>
        <begin position="25"/>
        <end position="156"/>
    </location>
</feature>
<comment type="caution">
    <text evidence="3">The sequence shown here is derived from an EMBL/GenBank/DDBJ whole genome shotgun (WGS) entry which is preliminary data.</text>
</comment>
<protein>
    <submittedName>
        <fullName evidence="3">ATPase</fullName>
    </submittedName>
</protein>
<dbReference type="RefSeq" id="WP_162450758.1">
    <property type="nucleotide sequence ID" value="NZ_WLZY01000004.1"/>
</dbReference>
<evidence type="ECO:0000259" key="2">
    <source>
        <dbReference type="Pfam" id="PF08327"/>
    </source>
</evidence>
<dbReference type="InterPro" id="IPR013538">
    <property type="entry name" value="ASHA1/2-like_C"/>
</dbReference>
<evidence type="ECO:0000313" key="4">
    <source>
        <dbReference type="Proteomes" id="UP000460435"/>
    </source>
</evidence>
<keyword evidence="4" id="KW-1185">Reference proteome</keyword>
<dbReference type="Proteomes" id="UP000460435">
    <property type="component" value="Unassembled WGS sequence"/>
</dbReference>
<dbReference type="InterPro" id="IPR023393">
    <property type="entry name" value="START-like_dom_sf"/>
</dbReference>
<dbReference type="AlphaFoldDB" id="A0A7K3M4B4"/>
<name>A0A7K3M4B4_9ACTN</name>
<dbReference type="EMBL" id="WLZY01000004">
    <property type="protein sequence ID" value="NDL58070.1"/>
    <property type="molecule type" value="Genomic_DNA"/>
</dbReference>
<dbReference type="SUPFAM" id="SSF55961">
    <property type="entry name" value="Bet v1-like"/>
    <property type="match status" value="1"/>
</dbReference>
<reference evidence="3 4" key="1">
    <citation type="submission" date="2019-11" db="EMBL/GenBank/DDBJ databases">
        <authorList>
            <person name="Li X.-J."/>
            <person name="Feng X.-M."/>
        </authorList>
    </citation>
    <scope>NUCLEOTIDE SEQUENCE [LARGE SCALE GENOMIC DNA]</scope>
    <source>
        <strain evidence="3 4">XMNu-373</strain>
    </source>
</reference>
<sequence length="163" mass="18586">MSVDTGLTVATPTATEIVLTRKFAAGRELLFETLTRPDLLRRWYGARGWTLVECQIDLREGGTWRFVSRGPDGEEMGQRGEYRQIDPPARLVFTEVFDNQSYPGETLIAHQLSETEEVTTLRTVVRYASQAARDKVLRYPMARGLSEAYTRLDQVLRARTRTS</sequence>